<keyword evidence="3" id="KW-0804">Transcription</keyword>
<dbReference type="KEGG" id="ocn:CUC15_05405"/>
<dbReference type="AlphaFoldDB" id="A0A345PEH0"/>
<dbReference type="EMBL" id="CP024848">
    <property type="protein sequence ID" value="AXI08400.1"/>
    <property type="molecule type" value="Genomic_DNA"/>
</dbReference>
<dbReference type="PANTHER" id="PTHR38445:SF10">
    <property type="entry name" value="GNTR-FAMILY TRANSCRIPTIONAL REGULATOR"/>
    <property type="match status" value="1"/>
</dbReference>
<proteinExistence type="predicted"/>
<dbReference type="Proteomes" id="UP000253908">
    <property type="component" value="Chromosome"/>
</dbReference>
<accession>A0A345PEH0</accession>
<evidence type="ECO:0000256" key="1">
    <source>
        <dbReference type="ARBA" id="ARBA00023015"/>
    </source>
</evidence>
<dbReference type="InterPro" id="IPR000524">
    <property type="entry name" value="Tscrpt_reg_HTH_GntR"/>
</dbReference>
<reference evidence="6" key="1">
    <citation type="submission" date="2017-11" db="EMBL/GenBank/DDBJ databases">
        <authorList>
            <person name="Zhu W."/>
        </authorList>
    </citation>
    <scope>NUCLEOTIDE SEQUENCE [LARGE SCALE GENOMIC DNA]</scope>
    <source>
        <strain evidence="6">160</strain>
    </source>
</reference>
<dbReference type="OrthoDB" id="162505at2"/>
<dbReference type="SUPFAM" id="SSF46785">
    <property type="entry name" value="Winged helix' DNA-binding domain"/>
    <property type="match status" value="1"/>
</dbReference>
<dbReference type="RefSeq" id="WP_114915694.1">
    <property type="nucleotide sequence ID" value="NZ_CP024848.1"/>
</dbReference>
<keyword evidence="1" id="KW-0805">Transcription regulation</keyword>
<dbReference type="GO" id="GO:0003677">
    <property type="term" value="F:DNA binding"/>
    <property type="evidence" value="ECO:0007669"/>
    <property type="project" value="UniProtKB-KW"/>
</dbReference>
<evidence type="ECO:0000256" key="2">
    <source>
        <dbReference type="ARBA" id="ARBA00023125"/>
    </source>
</evidence>
<dbReference type="PANTHER" id="PTHR38445">
    <property type="entry name" value="HTH-TYPE TRANSCRIPTIONAL REPRESSOR YTRA"/>
    <property type="match status" value="1"/>
</dbReference>
<evidence type="ECO:0000313" key="6">
    <source>
        <dbReference type="Proteomes" id="UP000253908"/>
    </source>
</evidence>
<evidence type="ECO:0000259" key="4">
    <source>
        <dbReference type="PROSITE" id="PS50949"/>
    </source>
</evidence>
<evidence type="ECO:0000256" key="3">
    <source>
        <dbReference type="ARBA" id="ARBA00023163"/>
    </source>
</evidence>
<dbReference type="PROSITE" id="PS50949">
    <property type="entry name" value="HTH_GNTR"/>
    <property type="match status" value="1"/>
</dbReference>
<keyword evidence="6" id="KW-1185">Reference proteome</keyword>
<sequence length="125" mass="14312">MKNSLDESKPIFLQIKEQLEDSIINGAIKAGERVPSTNEFAAYYKINPATAAKGINELVAEDILFKRRGVGMFVTEDAKQLLVESRKKTFYENFMLPLKNEANKLQISEEELMDMVKRGDDFYEN</sequence>
<dbReference type="Gene3D" id="1.10.10.10">
    <property type="entry name" value="Winged helix-like DNA-binding domain superfamily/Winged helix DNA-binding domain"/>
    <property type="match status" value="1"/>
</dbReference>
<dbReference type="CDD" id="cd07377">
    <property type="entry name" value="WHTH_GntR"/>
    <property type="match status" value="1"/>
</dbReference>
<dbReference type="InterPro" id="IPR036390">
    <property type="entry name" value="WH_DNA-bd_sf"/>
</dbReference>
<organism evidence="5 6">
    <name type="scientific">Oceanobacillus zhaokaii</name>
    <dbReference type="NCBI Taxonomy" id="2052660"/>
    <lineage>
        <taxon>Bacteria</taxon>
        <taxon>Bacillati</taxon>
        <taxon>Bacillota</taxon>
        <taxon>Bacilli</taxon>
        <taxon>Bacillales</taxon>
        <taxon>Bacillaceae</taxon>
        <taxon>Oceanobacillus</taxon>
    </lineage>
</organism>
<keyword evidence="2" id="KW-0238">DNA-binding</keyword>
<name>A0A345PEH0_9BACI</name>
<dbReference type="GO" id="GO:0003700">
    <property type="term" value="F:DNA-binding transcription factor activity"/>
    <property type="evidence" value="ECO:0007669"/>
    <property type="project" value="InterPro"/>
</dbReference>
<dbReference type="SMART" id="SM00345">
    <property type="entry name" value="HTH_GNTR"/>
    <property type="match status" value="1"/>
</dbReference>
<dbReference type="Pfam" id="PF00392">
    <property type="entry name" value="GntR"/>
    <property type="match status" value="1"/>
</dbReference>
<gene>
    <name evidence="5" type="ORF">CUC15_05405</name>
</gene>
<protein>
    <submittedName>
        <fullName evidence="5">GntR family transcriptional regulator</fullName>
    </submittedName>
</protein>
<dbReference type="InterPro" id="IPR036388">
    <property type="entry name" value="WH-like_DNA-bd_sf"/>
</dbReference>
<feature type="domain" description="HTH gntR-type" evidence="4">
    <location>
        <begin position="9"/>
        <end position="77"/>
    </location>
</feature>
<evidence type="ECO:0000313" key="5">
    <source>
        <dbReference type="EMBL" id="AXI08400.1"/>
    </source>
</evidence>